<dbReference type="EMBL" id="GBXM01088915">
    <property type="protein sequence ID" value="JAH19662.1"/>
    <property type="molecule type" value="Transcribed_RNA"/>
</dbReference>
<reference evidence="1" key="2">
    <citation type="journal article" date="2015" name="Fish Shellfish Immunol.">
        <title>Early steps in the European eel (Anguilla anguilla)-Vibrio vulnificus interaction in the gills: Role of the RtxA13 toxin.</title>
        <authorList>
            <person name="Callol A."/>
            <person name="Pajuelo D."/>
            <person name="Ebbesson L."/>
            <person name="Teles M."/>
            <person name="MacKenzie S."/>
            <person name="Amaro C."/>
        </authorList>
    </citation>
    <scope>NUCLEOTIDE SEQUENCE</scope>
</reference>
<protein>
    <submittedName>
        <fullName evidence="1">Uncharacterized protein</fullName>
    </submittedName>
</protein>
<reference evidence="1" key="1">
    <citation type="submission" date="2014-11" db="EMBL/GenBank/DDBJ databases">
        <authorList>
            <person name="Amaro Gonzalez C."/>
        </authorList>
    </citation>
    <scope>NUCLEOTIDE SEQUENCE</scope>
</reference>
<dbReference type="AlphaFoldDB" id="A0A0E9QT88"/>
<evidence type="ECO:0000313" key="1">
    <source>
        <dbReference type="EMBL" id="JAH19662.1"/>
    </source>
</evidence>
<organism evidence="1">
    <name type="scientific">Anguilla anguilla</name>
    <name type="common">European freshwater eel</name>
    <name type="synonym">Muraena anguilla</name>
    <dbReference type="NCBI Taxonomy" id="7936"/>
    <lineage>
        <taxon>Eukaryota</taxon>
        <taxon>Metazoa</taxon>
        <taxon>Chordata</taxon>
        <taxon>Craniata</taxon>
        <taxon>Vertebrata</taxon>
        <taxon>Euteleostomi</taxon>
        <taxon>Actinopterygii</taxon>
        <taxon>Neopterygii</taxon>
        <taxon>Teleostei</taxon>
        <taxon>Anguilliformes</taxon>
        <taxon>Anguillidae</taxon>
        <taxon>Anguilla</taxon>
    </lineage>
</organism>
<proteinExistence type="predicted"/>
<accession>A0A0E9QT88</accession>
<sequence length="27" mass="3197">MISISLFHSLSHTHRPTHTQLYLSYPE</sequence>
<name>A0A0E9QT88_ANGAN</name>